<dbReference type="RefSeq" id="WP_380053135.1">
    <property type="nucleotide sequence ID" value="NZ_JBHLTC010000036.1"/>
</dbReference>
<evidence type="ECO:0000313" key="3">
    <source>
        <dbReference type="Proteomes" id="UP001589890"/>
    </source>
</evidence>
<evidence type="ECO:0000256" key="1">
    <source>
        <dbReference type="SAM" id="SignalP"/>
    </source>
</evidence>
<proteinExistence type="predicted"/>
<sequence>MRTRPIVRTGLVACAVAVTLVFAGCAKSDPALTAPPAELDSTALDLLTQSGSFHQHEYLLTAAEEVLVGRCMRNQGVAYPKEPPKADTRTDEERVLNLAERQRQGYGLSQPNGSNVPALDQYVRALPVAARTAFTRALFGADDQRRAIELPGTGPVSFPGNGCLHDAQAALFGDILTWARVTYVPEELNNKLAALATASPEYKQAMRRWSTCMNHRGYKYAEPAKVSEDFSARYEANGKSKELLQQEIKAAVADATCAQQVDIPDLVIHLKKSKAATLSVAELHSMSELAAVWSQAATTAEVVLNTTG</sequence>
<organism evidence="2 3">
    <name type="scientific">Kribbella deserti</name>
    <dbReference type="NCBI Taxonomy" id="1926257"/>
    <lineage>
        <taxon>Bacteria</taxon>
        <taxon>Bacillati</taxon>
        <taxon>Actinomycetota</taxon>
        <taxon>Actinomycetes</taxon>
        <taxon>Propionibacteriales</taxon>
        <taxon>Kribbellaceae</taxon>
        <taxon>Kribbella</taxon>
    </lineage>
</organism>
<protein>
    <recommendedName>
        <fullName evidence="4">Lipoprotein</fullName>
    </recommendedName>
</protein>
<evidence type="ECO:0008006" key="4">
    <source>
        <dbReference type="Google" id="ProtNLM"/>
    </source>
</evidence>
<feature type="signal peptide" evidence="1">
    <location>
        <begin position="1"/>
        <end position="23"/>
    </location>
</feature>
<dbReference type="EMBL" id="JBHLTC010000036">
    <property type="protein sequence ID" value="MFC0627884.1"/>
    <property type="molecule type" value="Genomic_DNA"/>
</dbReference>
<gene>
    <name evidence="2" type="ORF">ACFFGN_27670</name>
</gene>
<evidence type="ECO:0000313" key="2">
    <source>
        <dbReference type="EMBL" id="MFC0627884.1"/>
    </source>
</evidence>
<accession>A0ABV6QTB4</accession>
<feature type="chain" id="PRO_5046672986" description="Lipoprotein" evidence="1">
    <location>
        <begin position="24"/>
        <end position="308"/>
    </location>
</feature>
<comment type="caution">
    <text evidence="2">The sequence shown here is derived from an EMBL/GenBank/DDBJ whole genome shotgun (WGS) entry which is preliminary data.</text>
</comment>
<dbReference type="Proteomes" id="UP001589890">
    <property type="component" value="Unassembled WGS sequence"/>
</dbReference>
<dbReference type="PROSITE" id="PS51257">
    <property type="entry name" value="PROKAR_LIPOPROTEIN"/>
    <property type="match status" value="1"/>
</dbReference>
<keyword evidence="3" id="KW-1185">Reference proteome</keyword>
<reference evidence="2 3" key="1">
    <citation type="submission" date="2024-09" db="EMBL/GenBank/DDBJ databases">
        <authorList>
            <person name="Sun Q."/>
            <person name="Mori K."/>
        </authorList>
    </citation>
    <scope>NUCLEOTIDE SEQUENCE [LARGE SCALE GENOMIC DNA]</scope>
    <source>
        <strain evidence="2 3">CGMCC 1.15906</strain>
    </source>
</reference>
<keyword evidence="1" id="KW-0732">Signal</keyword>
<name>A0ABV6QTB4_9ACTN</name>